<dbReference type="PANTHER" id="PTHR35565:SF3">
    <property type="entry name" value="TYPE VI SECRETION SYSTEM SHEATH PROTEIN TSSC1"/>
    <property type="match status" value="1"/>
</dbReference>
<dbReference type="InterPro" id="IPR044031">
    <property type="entry name" value="TssC1_N"/>
</dbReference>
<gene>
    <name evidence="4" type="primary">tssC</name>
    <name evidence="4" type="ORF">G8O00_000948</name>
</gene>
<sequence>MPDITPEQAPQQAEGAAHQSTLDDIIDHTGAIRREADRDRVKEQLAQFMAEVTEGTLVTSLDLISSIEQRIAAIDALLSAQMSAILHHPAFQKMESSWRALKGLVDKTETDMVKIRLLNADKAGLMRDFKLSADFDQSVLFRCIYEKEYGTFGGLPYSFLIGDFSFDNTPEDLYLLEQISHVAAAAHAPLLSAVAPGMFGLSAYSELPRPRDLARLFETTDYIRWKRFRESDDSRYVGLTLPRTLGRLPYGAKTQPTQSFCFEEVMDEGEDAHYLWQNAAYALGGRMIDAFETYGWCASVRGVEGGGLVDGLPAHHFTSRSGEQVLQCPTETAVSDRREKELAELGFIPLVYCKGTDCAAFFSLQTANKPRKYTTEMANANARLGVQLQYIMAISRFSHYLKIIARDKLGAFTSRESFEFYLQTWISQFVVVSDNAGAELKARYPLREAQVEVIDVAGQPGVYRAIVYLRPHFQLDGLTMSLRLVSELPAAGK</sequence>
<comment type="caution">
    <text evidence="4">The sequence shown here is derived from an EMBL/GenBank/DDBJ whole genome shotgun (WGS) entry which is preliminary data.</text>
</comment>
<organism evidence="4">
    <name type="scientific">Salmonella enterica</name>
    <name type="common">Salmonella choleraesuis</name>
    <dbReference type="NCBI Taxonomy" id="28901"/>
    <lineage>
        <taxon>Bacteria</taxon>
        <taxon>Pseudomonadati</taxon>
        <taxon>Pseudomonadota</taxon>
        <taxon>Gammaproteobacteria</taxon>
        <taxon>Enterobacterales</taxon>
        <taxon>Enterobacteriaceae</taxon>
        <taxon>Salmonella</taxon>
    </lineage>
</organism>
<dbReference type="Pfam" id="PF05943">
    <property type="entry name" value="VipB"/>
    <property type="match status" value="1"/>
</dbReference>
<proteinExistence type="predicted"/>
<reference evidence="4" key="1">
    <citation type="journal article" date="2018" name="Genome Biol.">
        <title>SKESA: strategic k-mer extension for scrupulous assemblies.</title>
        <authorList>
            <person name="Souvorov A."/>
            <person name="Agarwala R."/>
            <person name="Lipman D.J."/>
        </authorList>
    </citation>
    <scope>NUCLEOTIDE SEQUENCE</scope>
    <source>
        <strain evidence="4">MA.CK_98/00011163</strain>
    </source>
</reference>
<dbReference type="NCBIfam" id="TIGR03355">
    <property type="entry name" value="VI_chp_2"/>
    <property type="match status" value="1"/>
</dbReference>
<dbReference type="Pfam" id="PF18945">
    <property type="entry name" value="VipB_2"/>
    <property type="match status" value="1"/>
</dbReference>
<feature type="region of interest" description="Disordered" evidence="1">
    <location>
        <begin position="1"/>
        <end position="21"/>
    </location>
</feature>
<protein>
    <submittedName>
        <fullName evidence="4">Type VI secretion system contractile sheath large subunit</fullName>
    </submittedName>
</protein>
<dbReference type="PANTHER" id="PTHR35565">
    <property type="entry name" value="CYTOPLASMIC PROTEIN-RELATED"/>
    <property type="match status" value="1"/>
</dbReference>
<evidence type="ECO:0000256" key="1">
    <source>
        <dbReference type="SAM" id="MobiDB-lite"/>
    </source>
</evidence>
<accession>A0A747SRT1</accession>
<dbReference type="EMBL" id="DAAVHS010000002">
    <property type="protein sequence ID" value="HAF4697592.1"/>
    <property type="molecule type" value="Genomic_DNA"/>
</dbReference>
<dbReference type="InterPro" id="IPR044032">
    <property type="entry name" value="TssC1_C"/>
</dbReference>
<name>A0A747SRT1_SALER</name>
<feature type="compositionally biased region" description="Low complexity" evidence="1">
    <location>
        <begin position="1"/>
        <end position="19"/>
    </location>
</feature>
<feature type="domain" description="TssC1 C-terminal" evidence="3">
    <location>
        <begin position="378"/>
        <end position="488"/>
    </location>
</feature>
<evidence type="ECO:0000259" key="2">
    <source>
        <dbReference type="Pfam" id="PF05943"/>
    </source>
</evidence>
<feature type="domain" description="TssC1 N-terminal" evidence="2">
    <location>
        <begin position="69"/>
        <end position="367"/>
    </location>
</feature>
<reference evidence="4" key="2">
    <citation type="submission" date="2020-02" db="EMBL/GenBank/DDBJ databases">
        <authorList>
            <consortium name="NCBI Pathogen Detection Project"/>
        </authorList>
    </citation>
    <scope>NUCLEOTIDE SEQUENCE</scope>
    <source>
        <strain evidence="4">MA.CK_98/00011163</strain>
    </source>
</reference>
<evidence type="ECO:0000313" key="4">
    <source>
        <dbReference type="EMBL" id="HAF4697592.1"/>
    </source>
</evidence>
<dbReference type="InterPro" id="IPR010269">
    <property type="entry name" value="T6SS_TssC-like"/>
</dbReference>
<dbReference type="AlphaFoldDB" id="A0A747SRT1"/>
<evidence type="ECO:0000259" key="3">
    <source>
        <dbReference type="Pfam" id="PF18945"/>
    </source>
</evidence>